<feature type="chain" id="PRO_5035885342" evidence="4">
    <location>
        <begin position="35"/>
        <end position="316"/>
    </location>
</feature>
<dbReference type="AlphaFoldDB" id="A0A8P4G1H6"/>
<evidence type="ECO:0000256" key="3">
    <source>
        <dbReference type="SAM" id="Phobius"/>
    </source>
</evidence>
<evidence type="ECO:0000256" key="2">
    <source>
        <dbReference type="SAM" id="MobiDB-lite"/>
    </source>
</evidence>
<keyword evidence="3" id="KW-1133">Transmembrane helix</keyword>
<feature type="transmembrane region" description="Helical" evidence="3">
    <location>
        <begin position="87"/>
        <end position="108"/>
    </location>
</feature>
<evidence type="ECO:0000313" key="6">
    <source>
        <dbReference type="Proteomes" id="UP000694389"/>
    </source>
</evidence>
<accession>A0A8P4G1H6</accession>
<dbReference type="Proteomes" id="UP000694389">
    <property type="component" value="Unassembled WGS sequence"/>
</dbReference>
<keyword evidence="3" id="KW-0812">Transmembrane</keyword>
<organism evidence="5 6">
    <name type="scientific">Dicentrarchus labrax</name>
    <name type="common">European seabass</name>
    <name type="synonym">Morone labrax</name>
    <dbReference type="NCBI Taxonomy" id="13489"/>
    <lineage>
        <taxon>Eukaryota</taxon>
        <taxon>Metazoa</taxon>
        <taxon>Chordata</taxon>
        <taxon>Craniata</taxon>
        <taxon>Vertebrata</taxon>
        <taxon>Euteleostomi</taxon>
        <taxon>Actinopterygii</taxon>
        <taxon>Neopterygii</taxon>
        <taxon>Teleostei</taxon>
        <taxon>Neoteleostei</taxon>
        <taxon>Acanthomorphata</taxon>
        <taxon>Eupercaria</taxon>
        <taxon>Moronidae</taxon>
        <taxon>Dicentrarchus</taxon>
    </lineage>
</organism>
<feature type="compositionally biased region" description="Low complexity" evidence="2">
    <location>
        <begin position="281"/>
        <end position="292"/>
    </location>
</feature>
<proteinExistence type="predicted"/>
<keyword evidence="3" id="KW-0472">Membrane</keyword>
<keyword evidence="1" id="KW-0175">Coiled coil</keyword>
<evidence type="ECO:0000256" key="1">
    <source>
        <dbReference type="SAM" id="Coils"/>
    </source>
</evidence>
<keyword evidence="4" id="KW-0732">Signal</keyword>
<name>A0A8P4G1H6_DICLA</name>
<feature type="signal peptide" evidence="4">
    <location>
        <begin position="1"/>
        <end position="34"/>
    </location>
</feature>
<reference evidence="5" key="1">
    <citation type="submission" date="2025-08" db="UniProtKB">
        <authorList>
            <consortium name="Ensembl"/>
        </authorList>
    </citation>
    <scope>IDENTIFICATION</scope>
</reference>
<feature type="region of interest" description="Disordered" evidence="2">
    <location>
        <begin position="272"/>
        <end position="292"/>
    </location>
</feature>
<protein>
    <submittedName>
        <fullName evidence="5">Uncharacterized protein</fullName>
    </submittedName>
</protein>
<evidence type="ECO:0000313" key="5">
    <source>
        <dbReference type="Ensembl" id="ENSDLAP00005068061.1"/>
    </source>
</evidence>
<dbReference type="GeneTree" id="ENSGT00400000024256"/>
<dbReference type="Ensembl" id="ENSDLAT00005070235.1">
    <property type="protein sequence ID" value="ENSDLAP00005068061.1"/>
    <property type="gene ID" value="ENSDLAG00005032388.1"/>
</dbReference>
<sequence>MNVRVILGDQLEPAAGWRWLILLCLPLASRLSSSLSFCPACRGTPAHFDLRLTESSSSSSHHLHLHLHPPPPIMAASSKSSQKGKNVAIVLLALWSIVSLVVIVVWATSPDLKSSAQCRAELQRTTELLEGAKVVWDRNKVALEEQVEAEREKQELHRAQILVLLERLNATNATLEECRQENAVLNGNISVLQENVEQLRQMELNLTARLELQEERIETLQHNVTQTLYETTSCLSLKVAAESQMLAAQSQTKACESAQQYLQKQLQKCKVGEPEAPQETQPQDSASQPSSAGAVSPLCGIPALTLLICSALRLIT</sequence>
<evidence type="ECO:0000256" key="4">
    <source>
        <dbReference type="SAM" id="SignalP"/>
    </source>
</evidence>
<reference evidence="5" key="2">
    <citation type="submission" date="2025-09" db="UniProtKB">
        <authorList>
            <consortium name="Ensembl"/>
        </authorList>
    </citation>
    <scope>IDENTIFICATION</scope>
</reference>
<keyword evidence="6" id="KW-1185">Reference proteome</keyword>
<feature type="coiled-coil region" evidence="1">
    <location>
        <begin position="139"/>
        <end position="223"/>
    </location>
</feature>